<dbReference type="Gramene" id="TraesMAC7A03G04012000.1">
    <property type="protein sequence ID" value="TraesMAC7A03G04012000.1.CDS1"/>
    <property type="gene ID" value="TraesMAC7A03G04012000"/>
</dbReference>
<evidence type="ECO:0000313" key="3">
    <source>
        <dbReference type="Proteomes" id="UP000019116"/>
    </source>
</evidence>
<evidence type="ECO:0000256" key="1">
    <source>
        <dbReference type="SAM" id="SignalP"/>
    </source>
</evidence>
<feature type="chain" id="PRO_5043180174" evidence="1">
    <location>
        <begin position="26"/>
        <end position="103"/>
    </location>
</feature>
<sequence length="103" mass="11025">MAPSTITATLLLLLACLVAGQTVHAARGLLQHVEAPSPLQGVSGWAHDHDLAEAPVAAPNSAPAPAESAPSSTLGFLWRTIWWFDEPYFYRRAPGPGSIRHPY</sequence>
<evidence type="ECO:0000313" key="2">
    <source>
        <dbReference type="EnsemblPlants" id="TraesCS7A02G502800.1.cds1"/>
    </source>
</evidence>
<name>A0A3B6RMQ5_WHEAT</name>
<dbReference type="Gramene" id="TraesCAD_scaffold_023383_01G000100.1">
    <property type="protein sequence ID" value="TraesCAD_scaffold_023383_01G000100.1"/>
    <property type="gene ID" value="TraesCAD_scaffold_023383_01G000100"/>
</dbReference>
<dbReference type="Gramene" id="TraesWEE_scaffold_004460_01G000100.1">
    <property type="protein sequence ID" value="TraesWEE_scaffold_004460_01G000100.1"/>
    <property type="gene ID" value="TraesWEE_scaffold_004460_01G000100"/>
</dbReference>
<dbReference type="EnsemblPlants" id="TraesCS7A02G502800.1">
    <property type="protein sequence ID" value="TraesCS7A02G502800.1.cds1"/>
    <property type="gene ID" value="TraesCS7A02G502800"/>
</dbReference>
<protein>
    <submittedName>
        <fullName evidence="2">Uncharacterized protein</fullName>
    </submittedName>
</protein>
<reference evidence="2" key="1">
    <citation type="submission" date="2018-08" db="EMBL/GenBank/DDBJ databases">
        <authorList>
            <person name="Rossello M."/>
        </authorList>
    </citation>
    <scope>NUCLEOTIDE SEQUENCE [LARGE SCALE GENOMIC DNA]</scope>
    <source>
        <strain evidence="2">cv. Chinese Spring</strain>
    </source>
</reference>
<dbReference type="Gramene" id="TraesCS7A03G1220000.1">
    <property type="protein sequence ID" value="TraesCS7A03G1220000.1.CDS1"/>
    <property type="gene ID" value="TraesCS7A03G1220000"/>
</dbReference>
<proteinExistence type="predicted"/>
<accession>A0A3B6RMQ5</accession>
<keyword evidence="1" id="KW-0732">Signal</keyword>
<organism evidence="2">
    <name type="scientific">Triticum aestivum</name>
    <name type="common">Wheat</name>
    <dbReference type="NCBI Taxonomy" id="4565"/>
    <lineage>
        <taxon>Eukaryota</taxon>
        <taxon>Viridiplantae</taxon>
        <taxon>Streptophyta</taxon>
        <taxon>Embryophyta</taxon>
        <taxon>Tracheophyta</taxon>
        <taxon>Spermatophyta</taxon>
        <taxon>Magnoliopsida</taxon>
        <taxon>Liliopsida</taxon>
        <taxon>Poales</taxon>
        <taxon>Poaceae</taxon>
        <taxon>BOP clade</taxon>
        <taxon>Pooideae</taxon>
        <taxon>Triticodae</taxon>
        <taxon>Triticeae</taxon>
        <taxon>Triticinae</taxon>
        <taxon>Triticum</taxon>
    </lineage>
</organism>
<dbReference type="AlphaFoldDB" id="A0A3B6RMQ5"/>
<dbReference type="OMA" id="IWWFDEP"/>
<dbReference type="Gramene" id="TraesNOR7A03G04057220.1">
    <property type="protein sequence ID" value="TraesNOR7A03G04057220.1.CDS1"/>
    <property type="gene ID" value="TraesNOR7A03G04057220"/>
</dbReference>
<dbReference type="Gramene" id="TraesCS7A02G502800.1">
    <property type="protein sequence ID" value="TraesCS7A02G502800.1.cds1"/>
    <property type="gene ID" value="TraesCS7A02G502800"/>
</dbReference>
<reference evidence="2" key="2">
    <citation type="submission" date="2018-10" db="UniProtKB">
        <authorList>
            <consortium name="EnsemblPlants"/>
        </authorList>
    </citation>
    <scope>IDENTIFICATION</scope>
</reference>
<feature type="signal peptide" evidence="1">
    <location>
        <begin position="1"/>
        <end position="25"/>
    </location>
</feature>
<dbReference type="Proteomes" id="UP000019116">
    <property type="component" value="Chromosome 7A"/>
</dbReference>
<keyword evidence="3" id="KW-1185">Reference proteome</keyword>